<protein>
    <submittedName>
        <fullName evidence="4">Conserved protein YndB, AHSA1/START domain</fullName>
    </submittedName>
</protein>
<dbReference type="SUPFAM" id="SSF55961">
    <property type="entry name" value="Bet v1-like"/>
    <property type="match status" value="1"/>
</dbReference>
<gene>
    <name evidence="4" type="ORF">G443_003036</name>
</gene>
<feature type="region of interest" description="Disordered" evidence="2">
    <location>
        <begin position="1"/>
        <end position="24"/>
    </location>
</feature>
<proteinExistence type="inferred from homology"/>
<organism evidence="4 5">
    <name type="scientific">Actinoalloteichus caeruleus DSM 43889</name>
    <dbReference type="NCBI Taxonomy" id="1120930"/>
    <lineage>
        <taxon>Bacteria</taxon>
        <taxon>Bacillati</taxon>
        <taxon>Actinomycetota</taxon>
        <taxon>Actinomycetes</taxon>
        <taxon>Pseudonocardiales</taxon>
        <taxon>Pseudonocardiaceae</taxon>
        <taxon>Actinoalloteichus</taxon>
        <taxon>Actinoalloteichus cyanogriseus</taxon>
    </lineage>
</organism>
<evidence type="ECO:0000313" key="4">
    <source>
        <dbReference type="EMBL" id="MCP2332766.1"/>
    </source>
</evidence>
<sequence length="176" mass="19147">MEHQRRTTDPRDLAPPPEAGTLGLGDDGAWQILFRRHLAHPIDRVWSALSQPEHQREWLPGVRIEVRPGGSVLFDFGDEGSAEGTVAVVEAPTLLEHSWCWSDEPPSTVRWELATAADGGTELVLRHRAVDQGPAADFAVGWHGILDGLRAHLDGGTASTDHAALDAWYRAAAARS</sequence>
<dbReference type="Gene3D" id="3.30.530.20">
    <property type="match status" value="1"/>
</dbReference>
<evidence type="ECO:0000256" key="2">
    <source>
        <dbReference type="SAM" id="MobiDB-lite"/>
    </source>
</evidence>
<keyword evidence="5" id="KW-1185">Reference proteome</keyword>
<dbReference type="Proteomes" id="UP000791080">
    <property type="component" value="Unassembled WGS sequence"/>
</dbReference>
<evidence type="ECO:0000313" key="5">
    <source>
        <dbReference type="Proteomes" id="UP000791080"/>
    </source>
</evidence>
<evidence type="ECO:0000256" key="1">
    <source>
        <dbReference type="ARBA" id="ARBA00006817"/>
    </source>
</evidence>
<dbReference type="InterPro" id="IPR013538">
    <property type="entry name" value="ASHA1/2-like_C"/>
</dbReference>
<dbReference type="RefSeq" id="WP_051313504.1">
    <property type="nucleotide sequence ID" value="NZ_AUBJ02000001.1"/>
</dbReference>
<dbReference type="InterPro" id="IPR023393">
    <property type="entry name" value="START-like_dom_sf"/>
</dbReference>
<dbReference type="Pfam" id="PF08327">
    <property type="entry name" value="AHSA1"/>
    <property type="match status" value="1"/>
</dbReference>
<accession>A0ABT1JJS3</accession>
<comment type="similarity">
    <text evidence="1">Belongs to the AHA1 family.</text>
</comment>
<reference evidence="4 5" key="2">
    <citation type="submission" date="2022-06" db="EMBL/GenBank/DDBJ databases">
        <title>Genomic Encyclopedia of Type Strains, Phase I: the one thousand microbial genomes (KMG-I) project.</title>
        <authorList>
            <person name="Kyrpides N."/>
        </authorList>
    </citation>
    <scope>NUCLEOTIDE SEQUENCE [LARGE SCALE GENOMIC DNA]</scope>
    <source>
        <strain evidence="4 5">DSM 43889</strain>
    </source>
</reference>
<dbReference type="CDD" id="cd08899">
    <property type="entry name" value="SRPBCC_CalC_Aha1-like_6"/>
    <property type="match status" value="1"/>
</dbReference>
<comment type="caution">
    <text evidence="4">The sequence shown here is derived from an EMBL/GenBank/DDBJ whole genome shotgun (WGS) entry which is preliminary data.</text>
</comment>
<evidence type="ECO:0000259" key="3">
    <source>
        <dbReference type="Pfam" id="PF08327"/>
    </source>
</evidence>
<feature type="domain" description="Activator of Hsp90 ATPase homologue 1/2-like C-terminal" evidence="3">
    <location>
        <begin position="40"/>
        <end position="153"/>
    </location>
</feature>
<reference evidence="4 5" key="1">
    <citation type="submission" date="2013-07" db="EMBL/GenBank/DDBJ databases">
        <authorList>
            <consortium name="DOE Joint Genome Institute"/>
            <person name="Reeve W."/>
            <person name="Huntemann M."/>
            <person name="Han J."/>
            <person name="Chen A."/>
            <person name="Kyrpides N."/>
            <person name="Mavromatis K."/>
            <person name="Markowitz V."/>
            <person name="Palaniappan K."/>
            <person name="Ivanova N."/>
            <person name="Schaumberg A."/>
            <person name="Pati A."/>
            <person name="Liolios K."/>
            <person name="Nordberg H.P."/>
            <person name="Cantor M.N."/>
            <person name="Hua S.X."/>
            <person name="Woyke T."/>
        </authorList>
    </citation>
    <scope>NUCLEOTIDE SEQUENCE [LARGE SCALE GENOMIC DNA]</scope>
    <source>
        <strain evidence="4 5">DSM 43889</strain>
    </source>
</reference>
<feature type="compositionally biased region" description="Basic and acidic residues" evidence="2">
    <location>
        <begin position="1"/>
        <end position="12"/>
    </location>
</feature>
<dbReference type="EMBL" id="AUBJ02000001">
    <property type="protein sequence ID" value="MCP2332766.1"/>
    <property type="molecule type" value="Genomic_DNA"/>
</dbReference>
<name>A0ABT1JJS3_ACTCY</name>